<gene>
    <name evidence="2" type="ORF">G3I32_33265</name>
</gene>
<name>A0A7K3PXD1_9ACTN</name>
<dbReference type="GO" id="GO:0006508">
    <property type="term" value="P:proteolysis"/>
    <property type="evidence" value="ECO:0007669"/>
    <property type="project" value="InterPro"/>
</dbReference>
<dbReference type="Gene3D" id="3.40.50.1460">
    <property type="match status" value="1"/>
</dbReference>
<dbReference type="SUPFAM" id="SSF48452">
    <property type="entry name" value="TPR-like"/>
    <property type="match status" value="1"/>
</dbReference>
<evidence type="ECO:0000313" key="2">
    <source>
        <dbReference type="EMBL" id="NEB13655.1"/>
    </source>
</evidence>
<dbReference type="EMBL" id="JAAGMA010000896">
    <property type="protein sequence ID" value="NEB13655.1"/>
    <property type="molecule type" value="Genomic_DNA"/>
</dbReference>
<organism evidence="2 3">
    <name type="scientific">Streptomyces coelicoflavus</name>
    <dbReference type="NCBI Taxonomy" id="285562"/>
    <lineage>
        <taxon>Bacteria</taxon>
        <taxon>Bacillati</taxon>
        <taxon>Actinomycetota</taxon>
        <taxon>Actinomycetes</taxon>
        <taxon>Kitasatosporales</taxon>
        <taxon>Streptomycetaceae</taxon>
        <taxon>Streptomyces</taxon>
    </lineage>
</organism>
<evidence type="ECO:0000259" key="1">
    <source>
        <dbReference type="Pfam" id="PF00656"/>
    </source>
</evidence>
<dbReference type="Gene3D" id="1.25.40.10">
    <property type="entry name" value="Tetratricopeptide repeat domain"/>
    <property type="match status" value="1"/>
</dbReference>
<accession>A0A7K3PXD1</accession>
<dbReference type="InterPro" id="IPR011600">
    <property type="entry name" value="Pept_C14_caspase"/>
</dbReference>
<feature type="domain" description="Peptidase C14 caspase" evidence="1">
    <location>
        <begin position="10"/>
        <end position="226"/>
    </location>
</feature>
<evidence type="ECO:0000313" key="3">
    <source>
        <dbReference type="Proteomes" id="UP000470446"/>
    </source>
</evidence>
<dbReference type="SUPFAM" id="SSF52129">
    <property type="entry name" value="Caspase-like"/>
    <property type="match status" value="1"/>
</dbReference>
<sequence length="378" mass="40892">MTGLPDPVRSRAVLVGTASYRHLPQLSVVEANVVDLAAELCDATVWGLPVQNCTVVTDPLTQPAFLDPVRRAAEEATDTLLVYFAGHGMRDADSADLYLALGDSREHLGYTAVAYQHLRMTLRTARARRKVVVLDCCFSGRAARALSGEEQLAAQAAVDGAYVMAASPRDRVALAPDGERYTAFTGELLGVLRDGVADGPELIDLDTLHRVVEERLRAKNRPLPQRSQENGVGRLPLARNKAKAGSRGPAGPVLAADVRAALVATGLTLARVLRAEGNTRDALPVLRMALQEQQTGDRHGDLVDVQLELSELLAETGQVREAIEVLELAFQRVHRVYGPEAVLVCRRLADLLQESGNHLQACEVLKHALEISEHAGLR</sequence>
<protein>
    <submittedName>
        <fullName evidence="2">Caspase family protein</fullName>
    </submittedName>
</protein>
<reference evidence="2 3" key="1">
    <citation type="submission" date="2020-01" db="EMBL/GenBank/DDBJ databases">
        <title>Insect and environment-associated Actinomycetes.</title>
        <authorList>
            <person name="Currrie C."/>
            <person name="Chevrette M."/>
            <person name="Carlson C."/>
            <person name="Stubbendieck R."/>
            <person name="Wendt-Pienkowski E."/>
        </authorList>
    </citation>
    <scope>NUCLEOTIDE SEQUENCE [LARGE SCALE GENOMIC DNA]</scope>
    <source>
        <strain evidence="2 3">SID14163</strain>
    </source>
</reference>
<dbReference type="Pfam" id="PF00656">
    <property type="entry name" value="Peptidase_C14"/>
    <property type="match status" value="1"/>
</dbReference>
<proteinExistence type="predicted"/>
<dbReference type="InterPro" id="IPR029030">
    <property type="entry name" value="Caspase-like_dom_sf"/>
</dbReference>
<comment type="caution">
    <text evidence="2">The sequence shown here is derived from an EMBL/GenBank/DDBJ whole genome shotgun (WGS) entry which is preliminary data.</text>
</comment>
<dbReference type="NCBIfam" id="NF047832">
    <property type="entry name" value="caspase_w_EACC1"/>
    <property type="match status" value="1"/>
</dbReference>
<dbReference type="Proteomes" id="UP000470446">
    <property type="component" value="Unassembled WGS sequence"/>
</dbReference>
<dbReference type="AlphaFoldDB" id="A0A7K3PXD1"/>
<dbReference type="RefSeq" id="WP_164249417.1">
    <property type="nucleotide sequence ID" value="NZ_JAAGMA010000896.1"/>
</dbReference>
<dbReference type="GO" id="GO:0004197">
    <property type="term" value="F:cysteine-type endopeptidase activity"/>
    <property type="evidence" value="ECO:0007669"/>
    <property type="project" value="InterPro"/>
</dbReference>
<dbReference type="InterPro" id="IPR011990">
    <property type="entry name" value="TPR-like_helical_dom_sf"/>
</dbReference>